<evidence type="ECO:0000313" key="3">
    <source>
        <dbReference type="Proteomes" id="UP001145022"/>
    </source>
</evidence>
<gene>
    <name evidence="2" type="ORF">RS3R1_29160</name>
</gene>
<keyword evidence="3" id="KW-1185">Reference proteome</keyword>
<comment type="caution">
    <text evidence="2">The sequence shown here is derived from an EMBL/GenBank/DDBJ whole genome shotgun (WGS) entry which is preliminary data.</text>
</comment>
<dbReference type="EMBL" id="BSCQ01000042">
    <property type="protein sequence ID" value="GLH43828.1"/>
    <property type="molecule type" value="Genomic_DNA"/>
</dbReference>
<reference evidence="2" key="1">
    <citation type="journal article" date="2021" name="Sci. Rep.">
        <title>An efficient direct screening system for microorganisms that activate plant immune responses based on plant-microbe interactions using cultured plant cells.</title>
        <authorList>
            <person name="Kurokawa M."/>
            <person name="Nakano M."/>
            <person name="Kitahata N."/>
            <person name="Kuchitsu K."/>
            <person name="Furuya T."/>
        </authorList>
    </citation>
    <scope>NUCLEOTIDE SEQUENCE</scope>
    <source>
        <strain evidence="2">RS3R-1</strain>
    </source>
</reference>
<feature type="region of interest" description="Disordered" evidence="1">
    <location>
        <begin position="1"/>
        <end position="47"/>
    </location>
</feature>
<reference evidence="2" key="3">
    <citation type="journal article" date="2023" name="J. Biotechnol.">
        <title>Draft Genome Sequences of Endophytic Pseudomonas Strains, Isolated from the Interior of Brassicaceae Plants.</title>
        <authorList>
            <person name="Kaneko H."/>
            <person name="Furuya T."/>
        </authorList>
    </citation>
    <scope>NUCLEOTIDE SEQUENCE</scope>
    <source>
        <strain evidence="2">RS3R-1</strain>
    </source>
</reference>
<evidence type="ECO:0000256" key="1">
    <source>
        <dbReference type="SAM" id="MobiDB-lite"/>
    </source>
</evidence>
<accession>A0ABQ5PJZ8</accession>
<protein>
    <submittedName>
        <fullName evidence="2">Uncharacterized protein</fullName>
    </submittedName>
</protein>
<dbReference type="Proteomes" id="UP001145022">
    <property type="component" value="Unassembled WGS sequence"/>
</dbReference>
<reference evidence="2" key="2">
    <citation type="submission" date="2022-11" db="EMBL/GenBank/DDBJ databases">
        <title>Draft genome sequencing of Pseudomonas atacamensis RS3R1.</title>
        <authorList>
            <person name="Furuya T."/>
            <person name="Kaneko H."/>
        </authorList>
    </citation>
    <scope>NUCLEOTIDE SEQUENCE</scope>
    <source>
        <strain evidence="2">RS3R-1</strain>
    </source>
</reference>
<proteinExistence type="predicted"/>
<organism evidence="2 3">
    <name type="scientific">Pseudomonas atacamensis</name>
    <dbReference type="NCBI Taxonomy" id="2565368"/>
    <lineage>
        <taxon>Bacteria</taxon>
        <taxon>Pseudomonadati</taxon>
        <taxon>Pseudomonadota</taxon>
        <taxon>Gammaproteobacteria</taxon>
        <taxon>Pseudomonadales</taxon>
        <taxon>Pseudomonadaceae</taxon>
        <taxon>Pseudomonas</taxon>
    </lineage>
</organism>
<name>A0ABQ5PJZ8_9PSED</name>
<sequence length="72" mass="7695">MEGLIRAWERSDRLAQPDTAEGGAAKQTGAAAPGSIPQRRNPSLRGPNVGANVLGYLFAGPALRRLKKVTRR</sequence>
<evidence type="ECO:0000313" key="2">
    <source>
        <dbReference type="EMBL" id="GLH43828.1"/>
    </source>
</evidence>